<accession>A0A9W8NZ01</accession>
<proteinExistence type="predicted"/>
<dbReference type="PANTHER" id="PTHR32332:SF31">
    <property type="entry name" value="2-NITROPROPANE DIOXYGENASE FAMILY, PUTATIVE (AFU_ORTHOLOGUE AFUA_2G09850)-RELATED"/>
    <property type="match status" value="1"/>
</dbReference>
<keyword evidence="5" id="KW-1185">Reference proteome</keyword>
<dbReference type="InterPro" id="IPR013785">
    <property type="entry name" value="Aldolase_TIM"/>
</dbReference>
<evidence type="ECO:0000256" key="3">
    <source>
        <dbReference type="ARBA" id="ARBA00023002"/>
    </source>
</evidence>
<reference evidence="4 5" key="1">
    <citation type="journal article" date="2023" name="Proc. Natl. Acad. Sci. U.S.A.">
        <title>A global phylogenomic analysis of the shiitake genus Lentinula.</title>
        <authorList>
            <person name="Sierra-Patev S."/>
            <person name="Min B."/>
            <person name="Naranjo-Ortiz M."/>
            <person name="Looney B."/>
            <person name="Konkel Z."/>
            <person name="Slot J.C."/>
            <person name="Sakamoto Y."/>
            <person name="Steenwyk J.L."/>
            <person name="Rokas A."/>
            <person name="Carro J."/>
            <person name="Camarero S."/>
            <person name="Ferreira P."/>
            <person name="Molpeceres G."/>
            <person name="Ruiz-Duenas F.J."/>
            <person name="Serrano A."/>
            <person name="Henrissat B."/>
            <person name="Drula E."/>
            <person name="Hughes K.W."/>
            <person name="Mata J.L."/>
            <person name="Ishikawa N.K."/>
            <person name="Vargas-Isla R."/>
            <person name="Ushijima S."/>
            <person name="Smith C.A."/>
            <person name="Donoghue J."/>
            <person name="Ahrendt S."/>
            <person name="Andreopoulos W."/>
            <person name="He G."/>
            <person name="LaButti K."/>
            <person name="Lipzen A."/>
            <person name="Ng V."/>
            <person name="Riley R."/>
            <person name="Sandor L."/>
            <person name="Barry K."/>
            <person name="Martinez A.T."/>
            <person name="Xiao Y."/>
            <person name="Gibbons J.G."/>
            <person name="Terashima K."/>
            <person name="Grigoriev I.V."/>
            <person name="Hibbett D."/>
        </authorList>
    </citation>
    <scope>NUCLEOTIDE SEQUENCE [LARGE SCALE GENOMIC DNA]</scope>
    <source>
        <strain evidence="4 5">TFB7810</strain>
    </source>
</reference>
<keyword evidence="1" id="KW-0285">Flavoprotein</keyword>
<keyword evidence="4" id="KW-0223">Dioxygenase</keyword>
<keyword evidence="3" id="KW-0560">Oxidoreductase</keyword>
<dbReference type="InterPro" id="IPR004136">
    <property type="entry name" value="NMO"/>
</dbReference>
<gene>
    <name evidence="4" type="ORF">DFH05DRAFT_1497074</name>
</gene>
<dbReference type="PANTHER" id="PTHR32332">
    <property type="entry name" value="2-NITROPROPANE DIOXYGENASE"/>
    <property type="match status" value="1"/>
</dbReference>
<organism evidence="4 5">
    <name type="scientific">Lentinula detonsa</name>
    <dbReference type="NCBI Taxonomy" id="2804962"/>
    <lineage>
        <taxon>Eukaryota</taxon>
        <taxon>Fungi</taxon>
        <taxon>Dikarya</taxon>
        <taxon>Basidiomycota</taxon>
        <taxon>Agaricomycotina</taxon>
        <taxon>Agaricomycetes</taxon>
        <taxon>Agaricomycetidae</taxon>
        <taxon>Agaricales</taxon>
        <taxon>Marasmiineae</taxon>
        <taxon>Omphalotaceae</taxon>
        <taxon>Lentinula</taxon>
    </lineage>
</organism>
<dbReference type="EMBL" id="JANVFU010000008">
    <property type="protein sequence ID" value="KAJ3743680.1"/>
    <property type="molecule type" value="Genomic_DNA"/>
</dbReference>
<dbReference type="GO" id="GO:0051213">
    <property type="term" value="F:dioxygenase activity"/>
    <property type="evidence" value="ECO:0007669"/>
    <property type="project" value="UniProtKB-KW"/>
</dbReference>
<dbReference type="Gene3D" id="3.20.20.70">
    <property type="entry name" value="Aldolase class I"/>
    <property type="match status" value="1"/>
</dbReference>
<dbReference type="SUPFAM" id="SSF51412">
    <property type="entry name" value="Inosine monophosphate dehydrogenase (IMPDH)"/>
    <property type="match status" value="1"/>
</dbReference>
<evidence type="ECO:0000313" key="4">
    <source>
        <dbReference type="EMBL" id="KAJ3743680.1"/>
    </source>
</evidence>
<sequence length="353" mass="37644">MAVISTPITEMFGIKHPILLAGMNVAAGPELAAAVTNAGGLGVIGGFGYTPKILRQQILAIKDDLVDKNAPFGVDLLLPQVGGSARKTNYDYTKGKLDELIDVIIEEKAALFVCAVGVPPKAVVEKLHQAGIPVMNMVGHPKHVQKALDVGVDLICPQAGEGGGHTGDTPASVLIPACVDAVKGKKSPLTGKPVYVVGAGAVYDGRSLAANLMWGAQAVWVGTRFVASKEAGATKYHKESVVSAGFDDVIRTIIFTGRPLHVKKSPFIEDWEHNRQAEIKELTSKGIIPTDWDVEQRPEITKNPESRPWLMGKVAALIKDILPAKTIIENMVNEAAELLQHGNTLVVKTRAKL</sequence>
<keyword evidence="2" id="KW-0288">FMN</keyword>
<comment type="caution">
    <text evidence="4">The sequence shown here is derived from an EMBL/GenBank/DDBJ whole genome shotgun (WGS) entry which is preliminary data.</text>
</comment>
<dbReference type="CDD" id="cd04730">
    <property type="entry name" value="NPD_like"/>
    <property type="match status" value="1"/>
</dbReference>
<dbReference type="AlphaFoldDB" id="A0A9W8NZ01"/>
<evidence type="ECO:0000256" key="2">
    <source>
        <dbReference type="ARBA" id="ARBA00022643"/>
    </source>
</evidence>
<dbReference type="Proteomes" id="UP001142393">
    <property type="component" value="Unassembled WGS sequence"/>
</dbReference>
<evidence type="ECO:0000313" key="5">
    <source>
        <dbReference type="Proteomes" id="UP001142393"/>
    </source>
</evidence>
<name>A0A9W8NZ01_9AGAR</name>
<protein>
    <submittedName>
        <fullName evidence="4">2-nitropropane dioxygenase</fullName>
    </submittedName>
</protein>
<dbReference type="Pfam" id="PF03060">
    <property type="entry name" value="NMO"/>
    <property type="match status" value="1"/>
</dbReference>
<dbReference type="GO" id="GO:0018580">
    <property type="term" value="F:nitronate monooxygenase activity"/>
    <property type="evidence" value="ECO:0007669"/>
    <property type="project" value="InterPro"/>
</dbReference>
<evidence type="ECO:0000256" key="1">
    <source>
        <dbReference type="ARBA" id="ARBA00022630"/>
    </source>
</evidence>